<comment type="caution">
    <text evidence="3">The sequence shown here is derived from an EMBL/GenBank/DDBJ whole genome shotgun (WGS) entry which is preliminary data.</text>
</comment>
<protein>
    <submittedName>
        <fullName evidence="3">Uncharacterized protein</fullName>
    </submittedName>
</protein>
<name>A0AAD4R3X9_9BILA</name>
<feature type="compositionally biased region" description="Polar residues" evidence="1">
    <location>
        <begin position="526"/>
        <end position="544"/>
    </location>
</feature>
<feature type="region of interest" description="Disordered" evidence="1">
    <location>
        <begin position="361"/>
        <end position="399"/>
    </location>
</feature>
<reference evidence="3" key="1">
    <citation type="submission" date="2022-01" db="EMBL/GenBank/DDBJ databases">
        <title>Genome Sequence Resource for Two Populations of Ditylenchus destructor, the Migratory Endoparasitic Phytonematode.</title>
        <authorList>
            <person name="Zhang H."/>
            <person name="Lin R."/>
            <person name="Xie B."/>
        </authorList>
    </citation>
    <scope>NUCLEOTIDE SEQUENCE</scope>
    <source>
        <strain evidence="3">BazhouSP</strain>
    </source>
</reference>
<dbReference type="AlphaFoldDB" id="A0AAD4R3X9"/>
<keyword evidence="2" id="KW-0812">Transmembrane</keyword>
<keyword evidence="4" id="KW-1185">Reference proteome</keyword>
<accession>A0AAD4R3X9</accession>
<dbReference type="EMBL" id="JAKKPZ010000005">
    <property type="protein sequence ID" value="KAI1720640.1"/>
    <property type="molecule type" value="Genomic_DNA"/>
</dbReference>
<sequence>MMASAEDAAAWHMTYKYLPRVQQESIENVKCPFAIKCGSVGTLATKQAGTAISNSLADIKSLISTAFRSPPSRPGSQAGAFLLAVNTSLSFRSQLIFTIAATNPAVFTPAVILVAPANSAQADRQRFARNDGNMTGNGFTDFITFVSPVFVVAVFFLCLFRFLFRCCSCDRSVENSSNANGQGTMNVRPTRDPEGEDSVGPFIMIRSPVLHPATMSDYYGHSLPFITAASIMDRAMLEDPFPPKYDDALKMAAAIPPNMVMMSARGNAAGNEPPPFYENAIRRMSCQERSGRINVPNMNRSSISAAVDQPPAYSISTISGSVDSTSTPNLCSSASQSSLPLMLPPESLKVLIPTRPFASNVINSTQNDRNKDNNKAPDTSIPQPEDLDSQRPSSSFSHSSAIATVAESAVDHSAKNKAVAIHIDTSSEDVSPDLATMKSPRAASESTYENPDAGRLLPSRNSRFRGMTASLSTFVPKGSAQKRKHPPKIEEECQRPRTTDAVVGFAIDNEQSSSGSGEERRLVRSATMQSNRSLSTTQQISRSVENLEKIAGNARKPRT</sequence>
<dbReference type="Proteomes" id="UP001201812">
    <property type="component" value="Unassembled WGS sequence"/>
</dbReference>
<evidence type="ECO:0000313" key="4">
    <source>
        <dbReference type="Proteomes" id="UP001201812"/>
    </source>
</evidence>
<feature type="region of interest" description="Disordered" evidence="1">
    <location>
        <begin position="430"/>
        <end position="460"/>
    </location>
</feature>
<keyword evidence="2" id="KW-1133">Transmembrane helix</keyword>
<feature type="compositionally biased region" description="Low complexity" evidence="1">
    <location>
        <begin position="390"/>
        <end position="399"/>
    </location>
</feature>
<feature type="region of interest" description="Disordered" evidence="1">
    <location>
        <begin position="476"/>
        <end position="495"/>
    </location>
</feature>
<evidence type="ECO:0000256" key="1">
    <source>
        <dbReference type="SAM" id="MobiDB-lite"/>
    </source>
</evidence>
<feature type="transmembrane region" description="Helical" evidence="2">
    <location>
        <begin position="95"/>
        <end position="117"/>
    </location>
</feature>
<evidence type="ECO:0000313" key="3">
    <source>
        <dbReference type="EMBL" id="KAI1720640.1"/>
    </source>
</evidence>
<feature type="region of interest" description="Disordered" evidence="1">
    <location>
        <begin position="318"/>
        <end position="338"/>
    </location>
</feature>
<organism evidence="3 4">
    <name type="scientific">Ditylenchus destructor</name>
    <dbReference type="NCBI Taxonomy" id="166010"/>
    <lineage>
        <taxon>Eukaryota</taxon>
        <taxon>Metazoa</taxon>
        <taxon>Ecdysozoa</taxon>
        <taxon>Nematoda</taxon>
        <taxon>Chromadorea</taxon>
        <taxon>Rhabditida</taxon>
        <taxon>Tylenchina</taxon>
        <taxon>Tylenchomorpha</taxon>
        <taxon>Sphaerularioidea</taxon>
        <taxon>Anguinidae</taxon>
        <taxon>Anguininae</taxon>
        <taxon>Ditylenchus</taxon>
    </lineage>
</organism>
<gene>
    <name evidence="3" type="ORF">DdX_04882</name>
</gene>
<feature type="compositionally biased region" description="Polar residues" evidence="1">
    <location>
        <begin position="318"/>
        <end position="327"/>
    </location>
</feature>
<keyword evidence="2" id="KW-0472">Membrane</keyword>
<feature type="compositionally biased region" description="Low complexity" evidence="1">
    <location>
        <begin position="328"/>
        <end position="338"/>
    </location>
</feature>
<feature type="transmembrane region" description="Helical" evidence="2">
    <location>
        <begin position="138"/>
        <end position="164"/>
    </location>
</feature>
<proteinExistence type="predicted"/>
<evidence type="ECO:0000256" key="2">
    <source>
        <dbReference type="SAM" id="Phobius"/>
    </source>
</evidence>
<feature type="region of interest" description="Disordered" evidence="1">
    <location>
        <begin position="506"/>
        <end position="559"/>
    </location>
</feature>